<evidence type="ECO:0000259" key="8">
    <source>
        <dbReference type="PROSITE" id="PS51194"/>
    </source>
</evidence>
<evidence type="ECO:0000313" key="10">
    <source>
        <dbReference type="EMBL" id="SVA69678.1"/>
    </source>
</evidence>
<dbReference type="InterPro" id="IPR050079">
    <property type="entry name" value="DEAD_box_RNA_helicase"/>
</dbReference>
<evidence type="ECO:0000256" key="5">
    <source>
        <dbReference type="ARBA" id="ARBA00022840"/>
    </source>
</evidence>
<dbReference type="PROSITE" id="PS51194">
    <property type="entry name" value="HELICASE_CTER"/>
    <property type="match status" value="1"/>
</dbReference>
<accession>A0A381XY42</accession>
<feature type="domain" description="DEAD-box RNA helicase Q" evidence="9">
    <location>
        <begin position="11"/>
        <end position="39"/>
    </location>
</feature>
<reference evidence="10" key="1">
    <citation type="submission" date="2018-05" db="EMBL/GenBank/DDBJ databases">
        <authorList>
            <person name="Lanie J.A."/>
            <person name="Ng W.-L."/>
            <person name="Kazmierczak K.M."/>
            <person name="Andrzejewski T.M."/>
            <person name="Davidsen T.M."/>
            <person name="Wayne K.J."/>
            <person name="Tettelin H."/>
            <person name="Glass J.I."/>
            <person name="Rusch D."/>
            <person name="Podicherti R."/>
            <person name="Tsui H.-C.T."/>
            <person name="Winkler M.E."/>
        </authorList>
    </citation>
    <scope>NUCLEOTIDE SEQUENCE</scope>
</reference>
<gene>
    <name evidence="10" type="ORF">METZ01_LOCUS122532</name>
</gene>
<dbReference type="InterPro" id="IPR044742">
    <property type="entry name" value="DEAD/DEAH_RhlB"/>
</dbReference>
<dbReference type="GO" id="GO:0005524">
    <property type="term" value="F:ATP binding"/>
    <property type="evidence" value="ECO:0007669"/>
    <property type="project" value="UniProtKB-KW"/>
</dbReference>
<dbReference type="CDD" id="cd00268">
    <property type="entry name" value="DEADc"/>
    <property type="match status" value="1"/>
</dbReference>
<dbReference type="CDD" id="cd18787">
    <property type="entry name" value="SF2_C_DEAD"/>
    <property type="match status" value="1"/>
</dbReference>
<dbReference type="PANTHER" id="PTHR47959">
    <property type="entry name" value="ATP-DEPENDENT RNA HELICASE RHLE-RELATED"/>
    <property type="match status" value="1"/>
</dbReference>
<evidence type="ECO:0008006" key="11">
    <source>
        <dbReference type="Google" id="ProtNLM"/>
    </source>
</evidence>
<keyword evidence="1" id="KW-0963">Cytoplasm</keyword>
<dbReference type="Gene3D" id="3.40.50.300">
    <property type="entry name" value="P-loop containing nucleotide triphosphate hydrolases"/>
    <property type="match status" value="2"/>
</dbReference>
<dbReference type="SUPFAM" id="SSF52540">
    <property type="entry name" value="P-loop containing nucleoside triphosphate hydrolases"/>
    <property type="match status" value="1"/>
</dbReference>
<keyword evidence="3" id="KW-0378">Hydrolase</keyword>
<dbReference type="InterPro" id="IPR001650">
    <property type="entry name" value="Helicase_C-like"/>
</dbReference>
<keyword evidence="2" id="KW-0547">Nucleotide-binding</keyword>
<name>A0A381XY42_9ZZZZ</name>
<dbReference type="PANTHER" id="PTHR47959:SF13">
    <property type="entry name" value="ATP-DEPENDENT RNA HELICASE RHLE"/>
    <property type="match status" value="1"/>
</dbReference>
<dbReference type="InterPro" id="IPR000629">
    <property type="entry name" value="RNA-helicase_DEAD-box_CS"/>
</dbReference>
<dbReference type="SMART" id="SM00490">
    <property type="entry name" value="HELICc"/>
    <property type="match status" value="1"/>
</dbReference>
<dbReference type="InterPro" id="IPR027417">
    <property type="entry name" value="P-loop_NTPase"/>
</dbReference>
<feature type="compositionally biased region" description="Basic and acidic residues" evidence="6">
    <location>
        <begin position="430"/>
        <end position="441"/>
    </location>
</feature>
<dbReference type="InterPro" id="IPR014001">
    <property type="entry name" value="Helicase_ATP-bd"/>
</dbReference>
<dbReference type="Pfam" id="PF00271">
    <property type="entry name" value="Helicase_C"/>
    <property type="match status" value="1"/>
</dbReference>
<keyword evidence="5" id="KW-0067">ATP-binding</keyword>
<dbReference type="InterPro" id="IPR014014">
    <property type="entry name" value="RNA_helicase_DEAD_Q_motif"/>
</dbReference>
<dbReference type="GO" id="GO:0016787">
    <property type="term" value="F:hydrolase activity"/>
    <property type="evidence" value="ECO:0007669"/>
    <property type="project" value="UniProtKB-KW"/>
</dbReference>
<feature type="domain" description="Helicase C-terminal" evidence="8">
    <location>
        <begin position="228"/>
        <end position="391"/>
    </location>
</feature>
<feature type="compositionally biased region" description="Basic residues" evidence="6">
    <location>
        <begin position="419"/>
        <end position="429"/>
    </location>
</feature>
<keyword evidence="4" id="KW-0347">Helicase</keyword>
<evidence type="ECO:0000256" key="2">
    <source>
        <dbReference type="ARBA" id="ARBA00022741"/>
    </source>
</evidence>
<dbReference type="Pfam" id="PF00270">
    <property type="entry name" value="DEAD"/>
    <property type="match status" value="1"/>
</dbReference>
<dbReference type="EMBL" id="UINC01016800">
    <property type="protein sequence ID" value="SVA69678.1"/>
    <property type="molecule type" value="Genomic_DNA"/>
</dbReference>
<dbReference type="InterPro" id="IPR011545">
    <property type="entry name" value="DEAD/DEAH_box_helicase_dom"/>
</dbReference>
<evidence type="ECO:0000256" key="4">
    <source>
        <dbReference type="ARBA" id="ARBA00022806"/>
    </source>
</evidence>
<evidence type="ECO:0000256" key="6">
    <source>
        <dbReference type="SAM" id="MobiDB-lite"/>
    </source>
</evidence>
<dbReference type="FunFam" id="3.40.50.300:FF:000108">
    <property type="entry name" value="ATP-dependent RNA helicase RhlE"/>
    <property type="match status" value="1"/>
</dbReference>
<proteinExistence type="predicted"/>
<dbReference type="PROSITE" id="PS51195">
    <property type="entry name" value="Q_MOTIF"/>
    <property type="match status" value="1"/>
</dbReference>
<dbReference type="PROSITE" id="PS00039">
    <property type="entry name" value="DEAD_ATP_HELICASE"/>
    <property type="match status" value="1"/>
</dbReference>
<dbReference type="PROSITE" id="PS51192">
    <property type="entry name" value="HELICASE_ATP_BIND_1"/>
    <property type="match status" value="1"/>
</dbReference>
<evidence type="ECO:0000259" key="7">
    <source>
        <dbReference type="PROSITE" id="PS51192"/>
    </source>
</evidence>
<feature type="region of interest" description="Disordered" evidence="6">
    <location>
        <begin position="389"/>
        <end position="441"/>
    </location>
</feature>
<dbReference type="GO" id="GO:0005829">
    <property type="term" value="C:cytosol"/>
    <property type="evidence" value="ECO:0007669"/>
    <property type="project" value="TreeGrafter"/>
</dbReference>
<dbReference type="AlphaFoldDB" id="A0A381XY42"/>
<organism evidence="10">
    <name type="scientific">marine metagenome</name>
    <dbReference type="NCBI Taxonomy" id="408172"/>
    <lineage>
        <taxon>unclassified sequences</taxon>
        <taxon>metagenomes</taxon>
        <taxon>ecological metagenomes</taxon>
    </lineage>
</organism>
<dbReference type="GO" id="GO:0003676">
    <property type="term" value="F:nucleic acid binding"/>
    <property type="evidence" value="ECO:0007669"/>
    <property type="project" value="InterPro"/>
</dbReference>
<dbReference type="GO" id="GO:0003724">
    <property type="term" value="F:RNA helicase activity"/>
    <property type="evidence" value="ECO:0007669"/>
    <property type="project" value="InterPro"/>
</dbReference>
<evidence type="ECO:0000259" key="9">
    <source>
        <dbReference type="PROSITE" id="PS51195"/>
    </source>
</evidence>
<evidence type="ECO:0000256" key="3">
    <source>
        <dbReference type="ARBA" id="ARBA00022801"/>
    </source>
</evidence>
<dbReference type="SMART" id="SM00487">
    <property type="entry name" value="DEXDc"/>
    <property type="match status" value="1"/>
</dbReference>
<sequence length="441" mass="49343">MHTNTKPQAPNGFDSLNLISSLCRAVNEKEYSNPTPIQMQAVPHLLKGRDLLGCAQTGTGKTAAFALPILQRLKENCQPVGRKEIRSLILTPTRELAVQIMESFEDYGRYLNLKQTVIYGGVRQEKQVKALKYGVDILVATPGRLLDLHNQKYLRLDKIEVFVLDEADRMLDMGFLPDVKKIHSFISKNSQTMLFSATMPNEVRRLTKSFLKDPVKVEVTPPSTTVDKIDQRVLFVDRENKGALLKSVLEDTTIERALIFARTKHGANKIVKNLSKGKIKADAIHGNKSQAARLEALNKFKTGKVRVLVATDIASRGIDVDGITHVINYELPNEPESYVHRIGRTARAGAAGIALSLCDLGELGYLKKIERATNKSVVMEKDHIYHSESIASKRGRSSGFKTRSTQKKRFFGKGPSSRKNSKPATRRGRSQRERSERGRKN</sequence>
<feature type="domain" description="Helicase ATP-binding" evidence="7">
    <location>
        <begin position="42"/>
        <end position="217"/>
    </location>
</feature>
<protein>
    <recommendedName>
        <fullName evidence="11">DEAD/DEAH box helicase</fullName>
    </recommendedName>
</protein>
<evidence type="ECO:0000256" key="1">
    <source>
        <dbReference type="ARBA" id="ARBA00022490"/>
    </source>
</evidence>